<dbReference type="InterPro" id="IPR011990">
    <property type="entry name" value="TPR-like_helical_dom_sf"/>
</dbReference>
<proteinExistence type="predicted"/>
<reference evidence="5 6" key="1">
    <citation type="submission" date="2012-04" db="EMBL/GenBank/DDBJ databases">
        <title>The Genome Sequence of Saprolegnia declina VS20.</title>
        <authorList>
            <consortium name="The Broad Institute Genome Sequencing Platform"/>
            <person name="Russ C."/>
            <person name="Nusbaum C."/>
            <person name="Tyler B."/>
            <person name="van West P."/>
            <person name="Dieguez-Uribeondo J."/>
            <person name="de Bruijn I."/>
            <person name="Tripathy S."/>
            <person name="Jiang R."/>
            <person name="Young S.K."/>
            <person name="Zeng Q."/>
            <person name="Gargeya S."/>
            <person name="Fitzgerald M."/>
            <person name="Haas B."/>
            <person name="Abouelleil A."/>
            <person name="Alvarado L."/>
            <person name="Arachchi H.M."/>
            <person name="Berlin A."/>
            <person name="Chapman S.B."/>
            <person name="Goldberg J."/>
            <person name="Griggs A."/>
            <person name="Gujja S."/>
            <person name="Hansen M."/>
            <person name="Howarth C."/>
            <person name="Imamovic A."/>
            <person name="Larimer J."/>
            <person name="McCowen C."/>
            <person name="Montmayeur A."/>
            <person name="Murphy C."/>
            <person name="Neiman D."/>
            <person name="Pearson M."/>
            <person name="Priest M."/>
            <person name="Roberts A."/>
            <person name="Saif S."/>
            <person name="Shea T."/>
            <person name="Sisk P."/>
            <person name="Sykes S."/>
            <person name="Wortman J."/>
            <person name="Nusbaum C."/>
            <person name="Birren B."/>
        </authorList>
    </citation>
    <scope>NUCLEOTIDE SEQUENCE [LARGE SCALE GENOMIC DNA]</scope>
    <source>
        <strain evidence="5 6">VS20</strain>
    </source>
</reference>
<accession>T0R094</accession>
<dbReference type="GO" id="GO:0007051">
    <property type="term" value="P:spindle organization"/>
    <property type="evidence" value="ECO:0007669"/>
    <property type="project" value="TreeGrafter"/>
</dbReference>
<dbReference type="RefSeq" id="XP_008607017.1">
    <property type="nucleotide sequence ID" value="XM_008608795.1"/>
</dbReference>
<dbReference type="GeneID" id="19943898"/>
<sequence>MGGRVYLVRLHSSNDTTITLWSTSGPVLTHTLHAADGRSMRAQPALLDAYVARLQPLLRIAAPHCDASPSLHLVGIHGTDTIVASVDLTAASSYADVRRLLLDLPKVPQPYAFLYRGSILGRALEPSRRPWCISPPRRIDIQLQTRQETRHHVFVPTAIDKHYNWLFPHEISDMDRDIEKRDEARRQRAAASPPRTHCTLTLHVDIPSAVLTVDVRATVSTTLQDVLDALRCEHGIDAASTHDVCVLSTPHTILPITTRLSAANIGHGSALSLHHRRVDVALVCAGTLTVLCPPDTLRCSHSAMTQARFSHWQLSPGDSLSLDGDTYTVTAVNMAAGTVTVHPAVVTDDRWDLLGTKHLRQVLVDPRFPWELDGRMEQYLASHVASTATTTQFSVELCTRVLLETVASQLHLVQAAVQTLPLDICVGILYDDLCTTFPVTHGVTNVKFSLFLKSYRLHTVLLLTSAASVHAYFSLHLRPHQSSLLLPDWKTCLVAMAHSTYKHVPAAHPPPKTPNDAIAFFIYAWVLVQGPVAVQRQLLSRATEMALRRLGRRLCAVVRLQATHRGYRAFTQFRLLRWRTIRLQALWRCYAQRRRYLVQLAAHHARLRAALEMRSALVLVCFVRRSLRRKAVQAQVQRDRQVRAEKAAFWHDRRLRRRRHERRWTGAITVSTHRHLSTRLLVSLHRDARQPTVATLSAYNPITSAVYVLHISTSLLTEHLCLPASASMALTLSALTPRLQLVPPSTLRLSVKPVTYRRGECVHFGVWCFEPASVGAPPASPPLYRMIVEAYRTTGLVTLRIYNPRDSFVWQTVQPYRSPTDVMTYLHRLHVIATAEGGYTLATTDDVTAAAKGLVALACQCHYRRRRALQRAIQQACDQWVRVQVRSTYEYVHRVSGWWRTSSPKLLTIFLSSSTPTHSMVEYQHIRNTTQWFGGGPYYIYPRRARRVRLSLPDAAVVVQIWFRHQMFNHNFRQCVRALAHTQRFDNQKPTLPIAVHDLSTLHVALATHLGQLEARTHAALLYEYAMRLCFSQERSLADTALVHCCASAFWLATETAPHWRRWAHLQLQRYGRHLHRPSVDSIEYLFYQTAYLHRPTHPLVLESFAVFLDRVSHRPGRALDVYTQALARSPSPMLLLNYAAFRMRYPALTPVSTVWTAKPLGADGLVEPTYPTLTVTRRLEVAAAVLQRWLRKRTQRYLFFPTLTEAVWALQTNTFAEARYIDDRHSHRRMLTVALHIHFVLHDADRAKALYHTLLTTTPNEPLVRGALLLDAFAQAYLPQAMTLQLQQLRRQRIDWSPLEMTSLRFAVVTRPHACRTWLYYGLYRQLFCDDVDVAERLLCRASRLASTPTESAQTHAVYLRFQRQRMLGALWSGQGPSRGLYWSQHSRAIARIDVWYRMEHHVERHPGQSRLRRLFFWVHAPTGQRVWERLLASAPHRATMSPDVAAAMDTIVACEAQRRAVETLQTWCRVWTQRRHYLGYRSLDDYLPQPASESLRRALGLHFELGRWRDAQALYTAAVYADPTDALAVGGLLLVLGAQRQCEKALRWRRHWQRLATRADAALLLLLHSQAALTAHPCIWWGRLNYALCLQYLTPRLDVAERVYSTSLLNFPAAKSTLSEMHQRFLHARRWRGPLQGTSPSYMLGATKTLLVSHDAADSLAPWTRCHVDRITFWYNTKTERYRWHLPEAVRRRHWQLAARRLQAWYRRSWARPLFVWTSSPARLSGAKSLWDTFASIEQLLQSYGTETTARDPVQLRCGGLAAALELPRCDAARVMLTTAASLDPTTATWQLLGDVVAFARVASPTNGLALFVSGVVHQYISDLPVLAVRYYWRALAVAPALAPLVTEHEGHLASTSAYKIVSLRANAHMSATVFATGPRSIERRRVLGAAFSFYWWDRVARRVFLAPKRLLYCAPIAACTLDELATRLQRWVKQHAIGTHTMATRLYHNLAFLQPPAADVNNDDDDEMLQLVAHGWSQSPSEWLSRLAAAQLRSSSTTELQLCLALGSILDTRTLFLPRAVRIFQSLQAAGTMRLRELKLWRALAWHLVGNPRHVDALVAAGVLCYHVAKDVREAYNFFSKALDIELTTVPTVSPCYEWLYQLLARDGYRLRYAGPSIAMQAQARVVLSTTSTKRLEIHMADARTLGFYVHIEQVFWRLPAALQTQFNAERWDVSAPRHFAAAALVARWWRRRMCIYYHVMRRFAPCLRTAVGLARDYVREADAMAPLERALYVLSFLGDTQEAQKSLEVLMRETPNEPLVLYGLALSLLQCDTESLEVPQQVRDLLVRAAELDPRREVLQAAWRTYFAPALRVHPDTALPCALLLSEFVKGPDHVVAATYRWLCRQRHVPWSVHHYVRHLVESRDGGWHPRGGPPRHRLKYSLRLSTVLHCPSWSLYLDPTALHQCLQLYWYDATSNLTYWTPPASSHRSHVPASLAVQHAMARRLQRLYRRYVRPIVTVSLYYLVQALKYHATVEAKYKAEPTRAAAIINYTLHVHTFQRNGRTTKALYRDALKVSAHPVLSCAYAIHLLATCQAPRLHTLAEANQRIADAKAATNDARFFSLALHAFFHYAVLYDPNDPTAWLHLALVLDHIYDDVDRAETCFLQAQTLAPSDPCITENYTAFRAALPRRDGPTRRLQQRAKCVLALSAEWHYMKLSSEDVAASSALSRFFWYNRLRARAYWRLPTALGPLLRATASRRSRVEAWSTVMDTYATRLQRSMRRWLFLQRGLLMHPKDTTARATLAALDASPLHRALRAHFIELDVVSARGLYEPLMRTRQPPGVALYAYSLLLLSQRASSDQGRALMARATASSTPPSMLAWLGHLLRWSVVLWPSRSTALVQSSLYHELVLGDLGAARFLLARALRLDANDAYVLDRLAAVDAARLRVGSLPLQTAHAHSTVVGLCGHWQERAWALSPHQHVRYWVHVVTGQTTTTMP</sequence>
<keyword evidence="3" id="KW-0677">Repeat</keyword>
<name>T0R094_SAPDV</name>
<dbReference type="OrthoDB" id="79155at2759"/>
<evidence type="ECO:0000256" key="2">
    <source>
        <dbReference type="ARBA" id="ARBA00022490"/>
    </source>
</evidence>
<dbReference type="GO" id="GO:0005516">
    <property type="term" value="F:calmodulin binding"/>
    <property type="evidence" value="ECO:0007669"/>
    <property type="project" value="UniProtKB-KW"/>
</dbReference>
<dbReference type="Proteomes" id="UP000030762">
    <property type="component" value="Unassembled WGS sequence"/>
</dbReference>
<dbReference type="InterPro" id="IPR000048">
    <property type="entry name" value="IQ_motif_EF-hand-BS"/>
</dbReference>
<gene>
    <name evidence="5" type="ORF">SDRG_03171</name>
</gene>
<evidence type="ECO:0000256" key="3">
    <source>
        <dbReference type="ARBA" id="ARBA00022737"/>
    </source>
</evidence>
<dbReference type="PANTHER" id="PTHR22706">
    <property type="entry name" value="ASSEMBLY FACTOR FOR SPINDLE MICROTUBULES"/>
    <property type="match status" value="1"/>
</dbReference>
<protein>
    <recommendedName>
        <fullName evidence="7">WW domain-containing protein</fullName>
    </recommendedName>
</protein>
<dbReference type="InParanoid" id="T0R094"/>
<keyword evidence="4" id="KW-0112">Calmodulin-binding</keyword>
<dbReference type="GO" id="GO:0000922">
    <property type="term" value="C:spindle pole"/>
    <property type="evidence" value="ECO:0007669"/>
    <property type="project" value="TreeGrafter"/>
</dbReference>
<dbReference type="GO" id="GO:0051295">
    <property type="term" value="P:establishment of meiotic spindle localization"/>
    <property type="evidence" value="ECO:0007669"/>
    <property type="project" value="TreeGrafter"/>
</dbReference>
<organism evidence="5 6">
    <name type="scientific">Saprolegnia diclina (strain VS20)</name>
    <dbReference type="NCBI Taxonomy" id="1156394"/>
    <lineage>
        <taxon>Eukaryota</taxon>
        <taxon>Sar</taxon>
        <taxon>Stramenopiles</taxon>
        <taxon>Oomycota</taxon>
        <taxon>Saprolegniomycetes</taxon>
        <taxon>Saprolegniales</taxon>
        <taxon>Saprolegniaceae</taxon>
        <taxon>Saprolegnia</taxon>
    </lineage>
</organism>
<dbReference type="VEuPathDB" id="FungiDB:SDRG_03171"/>
<dbReference type="GO" id="GO:0005737">
    <property type="term" value="C:cytoplasm"/>
    <property type="evidence" value="ECO:0007669"/>
    <property type="project" value="UniProtKB-SubCell"/>
</dbReference>
<comment type="subcellular location">
    <subcellularLocation>
        <location evidence="1">Cytoplasm</location>
    </subcellularLocation>
</comment>
<dbReference type="SMART" id="SM00015">
    <property type="entry name" value="IQ"/>
    <property type="match status" value="5"/>
</dbReference>
<keyword evidence="6" id="KW-1185">Reference proteome</keyword>
<dbReference type="PROSITE" id="PS50096">
    <property type="entry name" value="IQ"/>
    <property type="match status" value="2"/>
</dbReference>
<dbReference type="PANTHER" id="PTHR22706:SF1">
    <property type="entry name" value="ASSEMBLY FACTOR FOR SPINDLE MICROTUBULES"/>
    <property type="match status" value="1"/>
</dbReference>
<evidence type="ECO:0000313" key="5">
    <source>
        <dbReference type="EMBL" id="EQC39745.1"/>
    </source>
</evidence>
<dbReference type="GO" id="GO:0000278">
    <property type="term" value="P:mitotic cell cycle"/>
    <property type="evidence" value="ECO:0007669"/>
    <property type="project" value="TreeGrafter"/>
</dbReference>
<dbReference type="InterPro" id="IPR051185">
    <property type="entry name" value="ASPM"/>
</dbReference>
<evidence type="ECO:0000313" key="6">
    <source>
        <dbReference type="Proteomes" id="UP000030762"/>
    </source>
</evidence>
<evidence type="ECO:0000256" key="1">
    <source>
        <dbReference type="ARBA" id="ARBA00004496"/>
    </source>
</evidence>
<keyword evidence="2" id="KW-0963">Cytoplasm</keyword>
<dbReference type="SUPFAM" id="SSF48452">
    <property type="entry name" value="TPR-like"/>
    <property type="match status" value="1"/>
</dbReference>
<evidence type="ECO:0000256" key="4">
    <source>
        <dbReference type="ARBA" id="ARBA00022860"/>
    </source>
</evidence>
<dbReference type="EMBL" id="JH767138">
    <property type="protein sequence ID" value="EQC39745.1"/>
    <property type="molecule type" value="Genomic_DNA"/>
</dbReference>
<evidence type="ECO:0008006" key="7">
    <source>
        <dbReference type="Google" id="ProtNLM"/>
    </source>
</evidence>